<proteinExistence type="predicted"/>
<evidence type="ECO:0000256" key="1">
    <source>
        <dbReference type="SAM" id="Phobius"/>
    </source>
</evidence>
<feature type="transmembrane region" description="Helical" evidence="1">
    <location>
        <begin position="36"/>
        <end position="55"/>
    </location>
</feature>
<feature type="transmembrane region" description="Helical" evidence="1">
    <location>
        <begin position="116"/>
        <end position="138"/>
    </location>
</feature>
<dbReference type="Proteomes" id="UP000244056">
    <property type="component" value="Chromosome"/>
</dbReference>
<name>A0A2S0Q5U6_NODSP</name>
<keyword evidence="1" id="KW-1133">Transmembrane helix</keyword>
<dbReference type="KEGG" id="nsp:BMF81_00572"/>
<keyword evidence="1" id="KW-0472">Membrane</keyword>
<evidence type="ECO:0000313" key="2">
    <source>
        <dbReference type="EMBL" id="AVZ29738.1"/>
    </source>
</evidence>
<reference evidence="2 3" key="1">
    <citation type="submission" date="2017-03" db="EMBL/GenBank/DDBJ databases">
        <title>Comparative genomics of the toxic Baltic Sea cyanobacteria Nodularia spumigena UHCC 0039 and its response on varying salinity.</title>
        <authorList>
            <person name="Teikari J.E."/>
        </authorList>
    </citation>
    <scope>NUCLEOTIDE SEQUENCE [LARGE SCALE GENOMIC DNA]</scope>
    <source>
        <strain evidence="2 3">UHCC 0039</strain>
    </source>
</reference>
<feature type="transmembrane region" description="Helical" evidence="1">
    <location>
        <begin position="67"/>
        <end position="96"/>
    </location>
</feature>
<evidence type="ECO:0000313" key="3">
    <source>
        <dbReference type="Proteomes" id="UP000244056"/>
    </source>
</evidence>
<keyword evidence="1" id="KW-0812">Transmembrane</keyword>
<organism evidence="2 3">
    <name type="scientific">Nodularia spumigena UHCC 0039</name>
    <dbReference type="NCBI Taxonomy" id="1914872"/>
    <lineage>
        <taxon>Bacteria</taxon>
        <taxon>Bacillati</taxon>
        <taxon>Cyanobacteriota</taxon>
        <taxon>Cyanophyceae</taxon>
        <taxon>Nostocales</taxon>
        <taxon>Nodulariaceae</taxon>
        <taxon>Nodularia</taxon>
    </lineage>
</organism>
<protein>
    <submittedName>
        <fullName evidence="2">Uncharacterized protein</fullName>
    </submittedName>
</protein>
<sequence length="143" mass="16040">MMNVGFFHRIPVMPLVLLWLAYALLGWYLAAHHIVWLAGAFVVAVTLAIVRKTIVWLEQLVAFGSRILVVVLFLSLSVALVETWSIFFSLFLIPIATTFLADLEMRFAGFNKTDSFWVLTVLALCGLVVGELIDILLLPSSRF</sequence>
<gene>
    <name evidence="2" type="ORF">BMF81_00572</name>
</gene>
<accession>A0A2S0Q5U6</accession>
<dbReference type="AlphaFoldDB" id="A0A2S0Q5U6"/>
<dbReference type="EMBL" id="CP020114">
    <property type="protein sequence ID" value="AVZ29738.1"/>
    <property type="molecule type" value="Genomic_DNA"/>
</dbReference>
<feature type="transmembrane region" description="Helical" evidence="1">
    <location>
        <begin position="12"/>
        <end position="30"/>
    </location>
</feature>